<keyword evidence="3" id="KW-1185">Reference proteome</keyword>
<dbReference type="Proteomes" id="UP000194236">
    <property type="component" value="Unassembled WGS sequence"/>
</dbReference>
<feature type="compositionally biased region" description="Acidic residues" evidence="1">
    <location>
        <begin position="18"/>
        <end position="30"/>
    </location>
</feature>
<sequence length="88" mass="9657">MNPSGLPPLPTPPMDGKIEDDDDESPSNDGCDEATFCDGFLLGFDDDFRHVFLASLQPLNGTPPACLPATFRPLRKPELQALYFLYAL</sequence>
<protein>
    <submittedName>
        <fullName evidence="2">Uncharacterized protein</fullName>
    </submittedName>
</protein>
<evidence type="ECO:0000313" key="3">
    <source>
        <dbReference type="Proteomes" id="UP000194236"/>
    </source>
</evidence>
<organism evidence="2 3">
    <name type="scientific">Euroglyphus maynei</name>
    <name type="common">Mayne's house dust mite</name>
    <dbReference type="NCBI Taxonomy" id="6958"/>
    <lineage>
        <taxon>Eukaryota</taxon>
        <taxon>Metazoa</taxon>
        <taxon>Ecdysozoa</taxon>
        <taxon>Arthropoda</taxon>
        <taxon>Chelicerata</taxon>
        <taxon>Arachnida</taxon>
        <taxon>Acari</taxon>
        <taxon>Acariformes</taxon>
        <taxon>Sarcoptiformes</taxon>
        <taxon>Astigmata</taxon>
        <taxon>Psoroptidia</taxon>
        <taxon>Analgoidea</taxon>
        <taxon>Pyroglyphidae</taxon>
        <taxon>Pyroglyphinae</taxon>
        <taxon>Euroglyphus</taxon>
    </lineage>
</organism>
<feature type="compositionally biased region" description="Pro residues" evidence="1">
    <location>
        <begin position="1"/>
        <end position="13"/>
    </location>
</feature>
<accession>A0A1Y3BPB4</accession>
<feature type="region of interest" description="Disordered" evidence="1">
    <location>
        <begin position="1"/>
        <end position="30"/>
    </location>
</feature>
<evidence type="ECO:0000256" key="1">
    <source>
        <dbReference type="SAM" id="MobiDB-lite"/>
    </source>
</evidence>
<gene>
    <name evidence="2" type="ORF">BLA29_008293</name>
</gene>
<proteinExistence type="predicted"/>
<reference evidence="2 3" key="1">
    <citation type="submission" date="2017-03" db="EMBL/GenBank/DDBJ databases">
        <title>Genome Survey of Euroglyphus maynei.</title>
        <authorList>
            <person name="Arlian L.G."/>
            <person name="Morgan M.S."/>
            <person name="Rider S.D."/>
        </authorList>
    </citation>
    <scope>NUCLEOTIDE SEQUENCE [LARGE SCALE GENOMIC DNA]</scope>
    <source>
        <strain evidence="2">Arlian Lab</strain>
        <tissue evidence="2">Whole body</tissue>
    </source>
</reference>
<dbReference type="AlphaFoldDB" id="A0A1Y3BPB4"/>
<comment type="caution">
    <text evidence="2">The sequence shown here is derived from an EMBL/GenBank/DDBJ whole genome shotgun (WGS) entry which is preliminary data.</text>
</comment>
<evidence type="ECO:0000313" key="2">
    <source>
        <dbReference type="EMBL" id="OTF82801.1"/>
    </source>
</evidence>
<name>A0A1Y3BPB4_EURMA</name>
<dbReference type="EMBL" id="MUJZ01006681">
    <property type="protein sequence ID" value="OTF82801.1"/>
    <property type="molecule type" value="Genomic_DNA"/>
</dbReference>